<evidence type="ECO:0000313" key="1">
    <source>
        <dbReference type="EMBL" id="MBT2988848.1"/>
    </source>
</evidence>
<sequence>MLNTVMTTEDPISQQTKPSLADRMVLPEKPGALRGQAWLTIQTVHAQRLFHGRAATADKPVIVGLVGFANRLRVVWRGARGDDPYADWWLIKIDDGIAQVGDHIRNRQADLLMYLDELGMMEVEVATSRRPYRVSLNFANPYAYRGAGLLAEFDRLVCTALSARHVGLLSGHACKETISESAHQLRSLFMIPQGYRLLKIDREQVRNKAGRSHEARRLMGEIPDDVLSGERKASFVPRTIAFPSGVARNVGLHPEPPVVATSSSEE</sequence>
<accession>A0A944QSG3</accession>
<dbReference type="Pfam" id="PF08900">
    <property type="entry name" value="AcaB"/>
    <property type="match status" value="1"/>
</dbReference>
<protein>
    <submittedName>
        <fullName evidence="1">TIGR03761 family integrating conjugative element protein</fullName>
    </submittedName>
</protein>
<dbReference type="EMBL" id="JAHHGM010000005">
    <property type="protein sequence ID" value="MBT2988848.1"/>
    <property type="molecule type" value="Genomic_DNA"/>
</dbReference>
<organism evidence="1 2">
    <name type="scientific">Candidatus Thiodiazotropha taylori</name>
    <dbReference type="NCBI Taxonomy" id="2792791"/>
    <lineage>
        <taxon>Bacteria</taxon>
        <taxon>Pseudomonadati</taxon>
        <taxon>Pseudomonadota</taxon>
        <taxon>Gammaproteobacteria</taxon>
        <taxon>Chromatiales</taxon>
        <taxon>Sedimenticolaceae</taxon>
        <taxon>Candidatus Thiodiazotropha</taxon>
    </lineage>
</organism>
<gene>
    <name evidence="1" type="ORF">KME65_07765</name>
</gene>
<proteinExistence type="predicted"/>
<dbReference type="Proteomes" id="UP000770889">
    <property type="component" value="Unassembled WGS sequence"/>
</dbReference>
<dbReference type="InterPro" id="IPR014996">
    <property type="entry name" value="AcaB"/>
</dbReference>
<reference evidence="1 2" key="1">
    <citation type="submission" date="2021-05" db="EMBL/GenBank/DDBJ databases">
        <title>Genetic and Functional Diversity in Clade A Lucinid endosymbionts from the Bahamas.</title>
        <authorList>
            <person name="Giani N.M."/>
            <person name="Engel A.S."/>
            <person name="Campbell B.J."/>
        </authorList>
    </citation>
    <scope>NUCLEOTIDE SEQUENCE [LARGE SCALE GENOMIC DNA]</scope>
    <source>
        <strain evidence="1">LUC16012Gg_MoonRockCtena</strain>
    </source>
</reference>
<comment type="caution">
    <text evidence="1">The sequence shown here is derived from an EMBL/GenBank/DDBJ whole genome shotgun (WGS) entry which is preliminary data.</text>
</comment>
<name>A0A944QSG3_9GAMM</name>
<dbReference type="AlphaFoldDB" id="A0A944QSG3"/>
<dbReference type="NCBIfam" id="TIGR03761">
    <property type="entry name" value="ICE_PFL4669"/>
    <property type="match status" value="1"/>
</dbReference>
<evidence type="ECO:0000313" key="2">
    <source>
        <dbReference type="Proteomes" id="UP000770889"/>
    </source>
</evidence>